<dbReference type="EMBL" id="VBQZ03000107">
    <property type="protein sequence ID" value="MXQ94213.1"/>
    <property type="molecule type" value="Genomic_DNA"/>
</dbReference>
<evidence type="ECO:0000256" key="1">
    <source>
        <dbReference type="ARBA" id="ARBA00022723"/>
    </source>
</evidence>
<feature type="domain" description="C2H2-type" evidence="7">
    <location>
        <begin position="726"/>
        <end position="753"/>
    </location>
</feature>
<evidence type="ECO:0000259" key="7">
    <source>
        <dbReference type="PROSITE" id="PS50157"/>
    </source>
</evidence>
<dbReference type="PANTHER" id="PTHR24408">
    <property type="entry name" value="ZINC FINGER PROTEIN"/>
    <property type="match status" value="1"/>
</dbReference>
<keyword evidence="4" id="KW-0862">Zinc</keyword>
<feature type="domain" description="C2H2-type" evidence="7">
    <location>
        <begin position="754"/>
        <end position="782"/>
    </location>
</feature>
<evidence type="ECO:0000256" key="5">
    <source>
        <dbReference type="PROSITE-ProRule" id="PRU00042"/>
    </source>
</evidence>
<dbReference type="InterPro" id="IPR013087">
    <property type="entry name" value="Znf_C2H2_type"/>
</dbReference>
<dbReference type="SUPFAM" id="SSF57667">
    <property type="entry name" value="beta-beta-alpha zinc fingers"/>
    <property type="match status" value="1"/>
</dbReference>
<dbReference type="PROSITE" id="PS50157">
    <property type="entry name" value="ZINC_FINGER_C2H2_2"/>
    <property type="match status" value="2"/>
</dbReference>
<evidence type="ECO:0000313" key="8">
    <source>
        <dbReference type="EMBL" id="MXQ94213.1"/>
    </source>
</evidence>
<dbReference type="GO" id="GO:0000981">
    <property type="term" value="F:DNA-binding transcription factor activity, RNA polymerase II-specific"/>
    <property type="evidence" value="ECO:0007669"/>
    <property type="project" value="TreeGrafter"/>
</dbReference>
<dbReference type="PROSITE" id="PS00028">
    <property type="entry name" value="ZINC_FINGER_C2H2_1"/>
    <property type="match status" value="3"/>
</dbReference>
<name>A0A6B0S473_9CETA</name>
<dbReference type="Proteomes" id="UP000322234">
    <property type="component" value="Unassembled WGS sequence"/>
</dbReference>
<dbReference type="FunFam" id="3.30.160.60:FF:000946">
    <property type="entry name" value="Zinc finger protein 438"/>
    <property type="match status" value="1"/>
</dbReference>
<keyword evidence="3 5" id="KW-0863">Zinc-finger</keyword>
<dbReference type="PANTHER" id="PTHR24408:SF23">
    <property type="entry name" value="ZINC FINGER PROTEIN 438"/>
    <property type="match status" value="1"/>
</dbReference>
<evidence type="ECO:0000313" key="9">
    <source>
        <dbReference type="Proteomes" id="UP000322234"/>
    </source>
</evidence>
<dbReference type="GO" id="GO:0043565">
    <property type="term" value="F:sequence-specific DNA binding"/>
    <property type="evidence" value="ECO:0007669"/>
    <property type="project" value="TreeGrafter"/>
</dbReference>
<keyword evidence="1" id="KW-0479">Metal-binding</keyword>
<feature type="region of interest" description="Disordered" evidence="6">
    <location>
        <begin position="539"/>
        <end position="617"/>
    </location>
</feature>
<dbReference type="AlphaFoldDB" id="A0A6B0S473"/>
<dbReference type="InterPro" id="IPR036236">
    <property type="entry name" value="Znf_C2H2_sf"/>
</dbReference>
<evidence type="ECO:0000256" key="4">
    <source>
        <dbReference type="ARBA" id="ARBA00022833"/>
    </source>
</evidence>
<feature type="region of interest" description="Disordered" evidence="6">
    <location>
        <begin position="291"/>
        <end position="313"/>
    </location>
</feature>
<feature type="compositionally biased region" description="Low complexity" evidence="6">
    <location>
        <begin position="894"/>
        <end position="907"/>
    </location>
</feature>
<feature type="region of interest" description="Disordered" evidence="6">
    <location>
        <begin position="345"/>
        <end position="489"/>
    </location>
</feature>
<feature type="compositionally biased region" description="Low complexity" evidence="6">
    <location>
        <begin position="444"/>
        <end position="455"/>
    </location>
</feature>
<gene>
    <name evidence="8" type="ORF">E5288_WYG004035</name>
</gene>
<dbReference type="GO" id="GO:0008270">
    <property type="term" value="F:zinc ion binding"/>
    <property type="evidence" value="ECO:0007669"/>
    <property type="project" value="UniProtKB-KW"/>
</dbReference>
<comment type="caution">
    <text evidence="8">The sequence shown here is derived from an EMBL/GenBank/DDBJ whole genome shotgun (WGS) entry which is preliminary data.</text>
</comment>
<feature type="region of interest" description="Disordered" evidence="6">
    <location>
        <begin position="633"/>
        <end position="653"/>
    </location>
</feature>
<keyword evidence="9" id="KW-1185">Reference proteome</keyword>
<feature type="region of interest" description="Disordered" evidence="6">
    <location>
        <begin position="816"/>
        <end position="836"/>
    </location>
</feature>
<feature type="region of interest" description="Disordered" evidence="6">
    <location>
        <begin position="894"/>
        <end position="924"/>
    </location>
</feature>
<feature type="region of interest" description="Disordered" evidence="6">
    <location>
        <begin position="244"/>
        <end position="266"/>
    </location>
</feature>
<evidence type="ECO:0000256" key="3">
    <source>
        <dbReference type="ARBA" id="ARBA00022771"/>
    </source>
</evidence>
<accession>A0A6B0S473</accession>
<dbReference type="SMART" id="SM00355">
    <property type="entry name" value="ZnF_C2H2"/>
    <property type="match status" value="5"/>
</dbReference>
<reference evidence="8" key="1">
    <citation type="submission" date="2019-10" db="EMBL/GenBank/DDBJ databases">
        <title>The sequence and de novo assembly of the wild yak genome.</title>
        <authorList>
            <person name="Liu Y."/>
        </authorList>
    </citation>
    <scope>NUCLEOTIDE SEQUENCE [LARGE SCALE GENOMIC DNA]</scope>
    <source>
        <strain evidence="8">WY2019</strain>
    </source>
</reference>
<keyword evidence="2" id="KW-0677">Repeat</keyword>
<protein>
    <recommendedName>
        <fullName evidence="7">C2H2-type domain-containing protein</fullName>
    </recommendedName>
</protein>
<sequence length="1049" mass="114447">MATWNTVAVGSIQSNPQGSQQTTPDSICSLCGKLIFTTNQMIEKVEKEDSFWMYLSRLNDCSFPVNWESEKKDASEMPPLTGISATGTNTPNLDPTALYFKELLCTQENTGRQFMGGVGFRFLDIDLVSVNISLNSVIDLLFSSFKVNQSPLDLAEIYLFPSKSTFEKWVLIGKRAPGLLGTGQGWTLPLESVRTINVKLMTAVIQVNDIIMQSSFSVPPKDQGDVSLLPSPVEKLLTQKMLESPGKTTCTGEPNIPPGAIHSGKGLQNKSQFRTIAPKIAPQVLAPRVLPGPVPSLSDQANPGPSLGSKPLGMPPQNYALMQVAGQEGTFSLIALPHVASAQPIQKPRMPLPENLKLPIPRYQPPRPGKGVRKKPELERGCSKSAQTQAAPPPPEHPEPPHKPNPPKVAPDQAPAALTNRSGHQDPGPPGTSNHEGWTPPATPALATPEEPSAEQGLQKSSGRAKVPSKKTPRKPSAVASEKPQEPVDATKAILSSPGVIGNAVQVPSSVPRGKLPILPYSRVKTTQVYRSGATVNTAHVPFPGLRTARDQTPSIPEGFSAAPQVGDRGPAPPAPGQSPGNSAFCQATKPDLNHKTKLNGETAKRRGRKRKGPDELLTFQGKRWKCVLSCKDSKARVKSEPQESRDQKPEAVKKYRSIMPKPVPVLPALALPPATLQPPPPGSLGHMSFDHSLAPNHLDWKEDGQPPKPDSAFRNGFSGLRKTWHKCHVCDHPFPCKQHLREHTSASPDSRPYSCRLCRKVYKRRGSLSAHVRLHHGDSRPRKLVCCEFCAKVFGHVRVYFGHLKEVHGVAISTEPSPCEPQPGDLPRTREQTPCEVEGLVDRETKSSLEEDLLMNQNDEAGFQIRCGRCQITAQSLAEIKFHLLSVHGEEIQGQLPEESSPSSGSRPAHGELTKQAAPFWKRPERRKLLRHHPSAGELCAVPRLKRQLYLHHQNNVETLTKQERAQPGPSEPRGDPQGPKCPGPQAALPLPQSGFNCVLCVQILGSKEELLLHWERQHKCEDPPKLWTIFSTLSSQGVVQLSSKTGK</sequence>
<feature type="region of interest" description="Disordered" evidence="6">
    <location>
        <begin position="959"/>
        <end position="989"/>
    </location>
</feature>
<dbReference type="Gene3D" id="3.30.160.60">
    <property type="entry name" value="Classic Zinc Finger"/>
    <property type="match status" value="1"/>
</dbReference>
<evidence type="ECO:0000256" key="6">
    <source>
        <dbReference type="SAM" id="MobiDB-lite"/>
    </source>
</evidence>
<dbReference type="GO" id="GO:0005634">
    <property type="term" value="C:nucleus"/>
    <property type="evidence" value="ECO:0007669"/>
    <property type="project" value="TreeGrafter"/>
</dbReference>
<evidence type="ECO:0000256" key="2">
    <source>
        <dbReference type="ARBA" id="ARBA00022737"/>
    </source>
</evidence>
<proteinExistence type="predicted"/>
<organism evidence="8 9">
    <name type="scientific">Bos mutus</name>
    <name type="common">wild yak</name>
    <dbReference type="NCBI Taxonomy" id="72004"/>
    <lineage>
        <taxon>Eukaryota</taxon>
        <taxon>Metazoa</taxon>
        <taxon>Chordata</taxon>
        <taxon>Craniata</taxon>
        <taxon>Vertebrata</taxon>
        <taxon>Euteleostomi</taxon>
        <taxon>Mammalia</taxon>
        <taxon>Eutheria</taxon>
        <taxon>Laurasiatheria</taxon>
        <taxon>Artiodactyla</taxon>
        <taxon>Ruminantia</taxon>
        <taxon>Pecora</taxon>
        <taxon>Bovidae</taxon>
        <taxon>Bovinae</taxon>
        <taxon>Bos</taxon>
    </lineage>
</organism>